<dbReference type="AlphaFoldDB" id="A0A6G1GW63"/>
<dbReference type="Gene3D" id="3.40.50.720">
    <property type="entry name" value="NAD(P)-binding Rossmann-like Domain"/>
    <property type="match status" value="1"/>
</dbReference>
<evidence type="ECO:0000313" key="2">
    <source>
        <dbReference type="EMBL" id="KAF1984978.1"/>
    </source>
</evidence>
<dbReference type="InterPro" id="IPR036291">
    <property type="entry name" value="NAD(P)-bd_dom_sf"/>
</dbReference>
<reference evidence="2" key="1">
    <citation type="journal article" date="2020" name="Stud. Mycol.">
        <title>101 Dothideomycetes genomes: a test case for predicting lifestyles and emergence of pathogens.</title>
        <authorList>
            <person name="Haridas S."/>
            <person name="Albert R."/>
            <person name="Binder M."/>
            <person name="Bloem J."/>
            <person name="Labutti K."/>
            <person name="Salamov A."/>
            <person name="Andreopoulos B."/>
            <person name="Baker S."/>
            <person name="Barry K."/>
            <person name="Bills G."/>
            <person name="Bluhm B."/>
            <person name="Cannon C."/>
            <person name="Castanera R."/>
            <person name="Culley D."/>
            <person name="Daum C."/>
            <person name="Ezra D."/>
            <person name="Gonzalez J."/>
            <person name="Henrissat B."/>
            <person name="Kuo A."/>
            <person name="Liang C."/>
            <person name="Lipzen A."/>
            <person name="Lutzoni F."/>
            <person name="Magnuson J."/>
            <person name="Mondo S."/>
            <person name="Nolan M."/>
            <person name="Ohm R."/>
            <person name="Pangilinan J."/>
            <person name="Park H.-J."/>
            <person name="Ramirez L."/>
            <person name="Alfaro M."/>
            <person name="Sun H."/>
            <person name="Tritt A."/>
            <person name="Yoshinaga Y."/>
            <person name="Zwiers L.-H."/>
            <person name="Turgeon B."/>
            <person name="Goodwin S."/>
            <person name="Spatafora J."/>
            <person name="Crous P."/>
            <person name="Grigoriev I."/>
        </authorList>
    </citation>
    <scope>NUCLEOTIDE SEQUENCE</scope>
    <source>
        <strain evidence="2">CBS 113979</strain>
    </source>
</reference>
<evidence type="ECO:0008006" key="4">
    <source>
        <dbReference type="Google" id="ProtNLM"/>
    </source>
</evidence>
<dbReference type="GO" id="GO:0016491">
    <property type="term" value="F:oxidoreductase activity"/>
    <property type="evidence" value="ECO:0007669"/>
    <property type="project" value="UniProtKB-KW"/>
</dbReference>
<evidence type="ECO:0000313" key="3">
    <source>
        <dbReference type="Proteomes" id="UP000800041"/>
    </source>
</evidence>
<dbReference type="PANTHER" id="PTHR43157">
    <property type="entry name" value="PHOSPHATIDYLINOSITOL-GLYCAN BIOSYNTHESIS CLASS F PROTEIN-RELATED"/>
    <property type="match status" value="1"/>
</dbReference>
<dbReference type="PANTHER" id="PTHR43157:SF31">
    <property type="entry name" value="PHOSPHATIDYLINOSITOL-GLYCAN BIOSYNTHESIS CLASS F PROTEIN"/>
    <property type="match status" value="1"/>
</dbReference>
<proteinExistence type="predicted"/>
<accession>A0A6G1GW63</accession>
<dbReference type="InterPro" id="IPR002347">
    <property type="entry name" value="SDR_fam"/>
</dbReference>
<dbReference type="Proteomes" id="UP000800041">
    <property type="component" value="Unassembled WGS sequence"/>
</dbReference>
<keyword evidence="3" id="KW-1185">Reference proteome</keyword>
<dbReference type="Pfam" id="PF00106">
    <property type="entry name" value="adh_short"/>
    <property type="match status" value="1"/>
</dbReference>
<keyword evidence="1" id="KW-0560">Oxidoreductase</keyword>
<sequence length="138" mass="15443">MCQAPSQTRKSDKVIMGCRSLKRGEEARDKIVADAGRKGVAEVWQLDLGTYSSIQDFVEKVQGLERLDAIVENASVALLKKTLNEGLETSLTVNVIGTILFGVLGASQAAGDRKEIWDSDQPDRSRYYYYYYSFLRPL</sequence>
<protein>
    <recommendedName>
        <fullName evidence="4">NAD(P)-binding protein</fullName>
    </recommendedName>
</protein>
<name>A0A6G1GW63_9PEZI</name>
<dbReference type="SUPFAM" id="SSF51735">
    <property type="entry name" value="NAD(P)-binding Rossmann-fold domains"/>
    <property type="match status" value="1"/>
</dbReference>
<evidence type="ECO:0000256" key="1">
    <source>
        <dbReference type="ARBA" id="ARBA00023002"/>
    </source>
</evidence>
<organism evidence="2 3">
    <name type="scientific">Aulographum hederae CBS 113979</name>
    <dbReference type="NCBI Taxonomy" id="1176131"/>
    <lineage>
        <taxon>Eukaryota</taxon>
        <taxon>Fungi</taxon>
        <taxon>Dikarya</taxon>
        <taxon>Ascomycota</taxon>
        <taxon>Pezizomycotina</taxon>
        <taxon>Dothideomycetes</taxon>
        <taxon>Pleosporomycetidae</taxon>
        <taxon>Aulographales</taxon>
        <taxon>Aulographaceae</taxon>
    </lineage>
</organism>
<dbReference type="OrthoDB" id="542013at2759"/>
<gene>
    <name evidence="2" type="ORF">K402DRAFT_115444</name>
</gene>
<dbReference type="EMBL" id="ML977164">
    <property type="protein sequence ID" value="KAF1984978.1"/>
    <property type="molecule type" value="Genomic_DNA"/>
</dbReference>